<gene>
    <name evidence="14" type="ORF">C2E21_0499</name>
</gene>
<feature type="transmembrane region" description="Helical" evidence="11">
    <location>
        <begin position="35"/>
        <end position="55"/>
    </location>
</feature>
<dbReference type="PANTHER" id="PTHR45884:SF2">
    <property type="entry name" value="N-ACETYLTRANSFERASE ECO"/>
    <property type="match status" value="1"/>
</dbReference>
<keyword evidence="11" id="KW-0812">Transmembrane</keyword>
<comment type="similarity">
    <text evidence="2">Belongs to the acetyltransferase family. ECO subfamily.</text>
</comment>
<keyword evidence="11" id="KW-1133">Transmembrane helix</keyword>
<evidence type="ECO:0000256" key="1">
    <source>
        <dbReference type="ARBA" id="ARBA00004123"/>
    </source>
</evidence>
<dbReference type="OrthoDB" id="428854at2759"/>
<dbReference type="AlphaFoldDB" id="A0A2P6U4B0"/>
<evidence type="ECO:0000256" key="7">
    <source>
        <dbReference type="ARBA" id="ARBA00023242"/>
    </source>
</evidence>
<feature type="transmembrane region" description="Helical" evidence="11">
    <location>
        <begin position="158"/>
        <end position="177"/>
    </location>
</feature>
<dbReference type="Pfam" id="PF13880">
    <property type="entry name" value="Acetyltransf_13"/>
    <property type="match status" value="1"/>
</dbReference>
<name>A0A2P6U4B0_CHLSO</name>
<evidence type="ECO:0000256" key="8">
    <source>
        <dbReference type="ARBA" id="ARBA00023306"/>
    </source>
</evidence>
<evidence type="ECO:0000256" key="5">
    <source>
        <dbReference type="ARBA" id="ARBA00022771"/>
    </source>
</evidence>
<dbReference type="Pfam" id="PF13878">
    <property type="entry name" value="zf-C2H2_3"/>
    <property type="match status" value="1"/>
</dbReference>
<evidence type="ECO:0000256" key="10">
    <source>
        <dbReference type="SAM" id="MobiDB-lite"/>
    </source>
</evidence>
<dbReference type="EMBL" id="LHPG02000001">
    <property type="protein sequence ID" value="PRW61147.1"/>
    <property type="molecule type" value="Genomic_DNA"/>
</dbReference>
<comment type="subcellular location">
    <subcellularLocation>
        <location evidence="1">Nucleus</location>
    </subcellularLocation>
</comment>
<keyword evidence="9" id="KW-0012">Acyltransferase</keyword>
<dbReference type="GO" id="GO:0008270">
    <property type="term" value="F:zinc ion binding"/>
    <property type="evidence" value="ECO:0007669"/>
    <property type="project" value="UniProtKB-KW"/>
</dbReference>
<accession>A0A2P6U4B0</accession>
<keyword evidence="15" id="KW-1185">Reference proteome</keyword>
<keyword evidence="6" id="KW-0862">Zinc</keyword>
<evidence type="ECO:0000313" key="15">
    <source>
        <dbReference type="Proteomes" id="UP000239899"/>
    </source>
</evidence>
<dbReference type="GO" id="GO:0007064">
    <property type="term" value="P:mitotic sister chromatid cohesion"/>
    <property type="evidence" value="ECO:0007669"/>
    <property type="project" value="TreeGrafter"/>
</dbReference>
<evidence type="ECO:0000256" key="9">
    <source>
        <dbReference type="ARBA" id="ARBA00023315"/>
    </source>
</evidence>
<sequence>MRNGAANQAVNAPGEAVEEPVQQPAAHPAWRELQLLFTWLSLDVFVHAELTAVLSPACGGWSSLDSLPIVICMAAGILMAALLWAAAAVCWLRADKLRLRALPAVLLVALLAHWTGFIMAWVLGCTLPGGDTIAVFAATWGFAGAAAFWLAHSAKPHWLALLTIQAAAGVISVAHTLSLSGVFSWHSLLAVLIGGSVLGVLCWSDAWEIVQGTVEPLLPAALLPYLEAWAQGGLAADGFVEGQAVLPALGGLAQLTFGIAAIEVFWFQLACRLTPKAARTPGSVCPQAAQDEWRQLGSSGLAACGSGRSGSSSGGRRGRPSRHRQAMYLDVGQRHFHSYRCPTCGMLYARGTDADERLHAAFHASATQGPRYQGWAGERVVQLDGSKGRVLLFGSADQGRPRKQLAELCGFLEEQMGLAKGWLLQVPLTVLLYVSAARRVQAFVAAEAIKEAYCVLPSLPPAAAQGMLSCGSAVQPGSGSGAAATAGGSAAPGAGLPAAAVAAQAQVATSGRSLLSVTLSTGAAAAECSSGAAAAGEDGVAAGGAAGDATDPQQQAEQQAQQGQQAPQQEAAAAPPPQQAPPPPALPPLELDRSRRVRAVCGVRLMWVSLEARRRGLASRLLDCCRSHFMPGYVLPRHELAFSAPTDDGRAFIEQYAGSRKFLVYE</sequence>
<dbReference type="PANTHER" id="PTHR45884">
    <property type="entry name" value="N-ACETYLTRANSFERASE ECO"/>
    <property type="match status" value="1"/>
</dbReference>
<keyword evidence="7" id="KW-0539">Nucleus</keyword>
<evidence type="ECO:0000256" key="11">
    <source>
        <dbReference type="SAM" id="Phobius"/>
    </source>
</evidence>
<feature type="region of interest" description="Disordered" evidence="10">
    <location>
        <begin position="537"/>
        <end position="591"/>
    </location>
</feature>
<feature type="compositionally biased region" description="Low complexity" evidence="10">
    <location>
        <begin position="302"/>
        <end position="311"/>
    </location>
</feature>
<feature type="transmembrane region" description="Helical" evidence="11">
    <location>
        <begin position="104"/>
        <end position="121"/>
    </location>
</feature>
<dbReference type="InterPro" id="IPR028005">
    <property type="entry name" value="AcTrfase_ESCO_Znf_dom"/>
</dbReference>
<feature type="transmembrane region" description="Helical" evidence="11">
    <location>
        <begin position="183"/>
        <end position="203"/>
    </location>
</feature>
<evidence type="ECO:0000256" key="2">
    <source>
        <dbReference type="ARBA" id="ARBA00005816"/>
    </source>
</evidence>
<keyword evidence="8" id="KW-0131">Cell cycle</keyword>
<proteinExistence type="inferred from homology"/>
<comment type="caution">
    <text evidence="14">The sequence shown here is derived from an EMBL/GenBank/DDBJ whole genome shotgun (WGS) entry which is preliminary data.</text>
</comment>
<protein>
    <submittedName>
        <fullName evidence="14">CHROMOSOME TRANSMISSION FIDELITY 7</fullName>
    </submittedName>
</protein>
<evidence type="ECO:0000259" key="13">
    <source>
        <dbReference type="Pfam" id="PF13880"/>
    </source>
</evidence>
<evidence type="ECO:0000259" key="12">
    <source>
        <dbReference type="Pfam" id="PF13878"/>
    </source>
</evidence>
<dbReference type="GO" id="GO:0000785">
    <property type="term" value="C:chromatin"/>
    <property type="evidence" value="ECO:0007669"/>
    <property type="project" value="TreeGrafter"/>
</dbReference>
<feature type="domain" description="N-acetyltransferase ESCO acetyl-transferase" evidence="13">
    <location>
        <begin position="598"/>
        <end position="665"/>
    </location>
</feature>
<keyword evidence="11" id="KW-0472">Membrane</keyword>
<keyword evidence="4" id="KW-0479">Metal-binding</keyword>
<feature type="region of interest" description="Disordered" evidence="10">
    <location>
        <begin position="302"/>
        <end position="322"/>
    </location>
</feature>
<feature type="compositionally biased region" description="Pro residues" evidence="10">
    <location>
        <begin position="574"/>
        <end position="587"/>
    </location>
</feature>
<feature type="transmembrane region" description="Helical" evidence="11">
    <location>
        <begin position="67"/>
        <end position="92"/>
    </location>
</feature>
<dbReference type="STRING" id="3076.A0A2P6U4B0"/>
<keyword evidence="3" id="KW-0808">Transferase</keyword>
<dbReference type="GO" id="GO:0005634">
    <property type="term" value="C:nucleus"/>
    <property type="evidence" value="ECO:0007669"/>
    <property type="project" value="UniProtKB-SubCell"/>
</dbReference>
<evidence type="ECO:0000256" key="4">
    <source>
        <dbReference type="ARBA" id="ARBA00022723"/>
    </source>
</evidence>
<feature type="transmembrane region" description="Helical" evidence="11">
    <location>
        <begin position="133"/>
        <end position="151"/>
    </location>
</feature>
<keyword evidence="5" id="KW-0863">Zinc-finger</keyword>
<feature type="compositionally biased region" description="Low complexity" evidence="10">
    <location>
        <begin position="547"/>
        <end position="573"/>
    </location>
</feature>
<evidence type="ECO:0000313" key="14">
    <source>
        <dbReference type="EMBL" id="PRW61147.1"/>
    </source>
</evidence>
<dbReference type="Proteomes" id="UP000239899">
    <property type="component" value="Unassembled WGS sequence"/>
</dbReference>
<evidence type="ECO:0000256" key="3">
    <source>
        <dbReference type="ARBA" id="ARBA00022679"/>
    </source>
</evidence>
<evidence type="ECO:0000256" key="6">
    <source>
        <dbReference type="ARBA" id="ARBA00022833"/>
    </source>
</evidence>
<feature type="domain" description="N-acetyltransferase ESCO zinc-finger" evidence="12">
    <location>
        <begin position="327"/>
        <end position="364"/>
    </location>
</feature>
<dbReference type="GO" id="GO:0061733">
    <property type="term" value="F:protein-lysine-acetyltransferase activity"/>
    <property type="evidence" value="ECO:0007669"/>
    <property type="project" value="TreeGrafter"/>
</dbReference>
<reference evidence="14 15" key="1">
    <citation type="journal article" date="2018" name="Plant J.">
        <title>Genome sequences of Chlorella sorokiniana UTEX 1602 and Micractinium conductrix SAG 241.80: implications to maltose excretion by a green alga.</title>
        <authorList>
            <person name="Arriola M.B."/>
            <person name="Velmurugan N."/>
            <person name="Zhang Y."/>
            <person name="Plunkett M.H."/>
            <person name="Hondzo H."/>
            <person name="Barney B.M."/>
        </authorList>
    </citation>
    <scope>NUCLEOTIDE SEQUENCE [LARGE SCALE GENOMIC DNA]</scope>
    <source>
        <strain evidence="15">UTEX 1602</strain>
    </source>
</reference>
<organism evidence="14 15">
    <name type="scientific">Chlorella sorokiniana</name>
    <name type="common">Freshwater green alga</name>
    <dbReference type="NCBI Taxonomy" id="3076"/>
    <lineage>
        <taxon>Eukaryota</taxon>
        <taxon>Viridiplantae</taxon>
        <taxon>Chlorophyta</taxon>
        <taxon>core chlorophytes</taxon>
        <taxon>Trebouxiophyceae</taxon>
        <taxon>Chlorellales</taxon>
        <taxon>Chlorellaceae</taxon>
        <taxon>Chlorella clade</taxon>
        <taxon>Chlorella</taxon>
    </lineage>
</organism>
<dbReference type="InterPro" id="IPR028009">
    <property type="entry name" value="ESCO_Acetyltransf_dom"/>
</dbReference>